<evidence type="ECO:0000259" key="3">
    <source>
        <dbReference type="Pfam" id="PF14111"/>
    </source>
</evidence>
<sequence length="801" mass="88384">MDVEEIARLCVTMTLKDWEGPVRTLKKELRVEGSQMMSSSLVGKILSKQQVNREAFMAFMAKIWRVKGRLNIETVSHNIFAFQFSDPGDKRMVIAGGPWSFDNALIIFEEPKGRREIRDMQFKLAEFWVQLHNVPMLCMTAEIGRFLGSIIGNVVECPEGCGGVVTKAGEDLPFGFWLKVAAPAKKKGFWGRRSEGKYDHGEGRRFTGNNEGRSEVAKQVRDNGEVGEPTQGWSMSHHMQPGKGDSSKGKESGIVSDGNNDDCHAEIVQESNSYVNNGMGMFIFKGTQTQSLAQVEGDVSASNGSIGKCPLDKPTEDAKADTISVDIVKATTKMKVRKTSADVAIGVNQGNGNIGESNSAARAEMGMVTTSTNTSQTQGSSGSWKRRARGVGSNVGQAGTESRQGKNDGSQDDSFLGKRGLVDGGVPVDKKQRRESVSEDELSKWYTGNKRELNRDIKSKQRLKVNDNWQLLDFLSLCMTSFAGAEVELLCLVLWRVWFRRNLMRNDEQLLSSNEVVPWAKSFLLDFQKSNAVKSMVINSGSRPPRIWKPSDVGLFKLNTDAAINEAAGTVGKISAGFSPLVAEVVALLRGLCFARDAGLWPCLVELDALSVVNLILDNGPLPYSEISFVFQDIKNIIVGCPDCKVAFAPRLANMAAHSLAKFVLTIERDGFWLEDCPPEIFSAVLGDCPSLIGIQQHYKASIWEEVGQLRRCNGQAGDELKAIVSTRVKIGESLTMAEHIPWLHWMFPLKEEAFTKNGDRRDRLSKAIMEHTLAHQNSGGAKQHFVDALLTLQDKYDLDQ</sequence>
<evidence type="ECO:0008006" key="6">
    <source>
        <dbReference type="Google" id="ProtNLM"/>
    </source>
</evidence>
<dbReference type="InterPro" id="IPR025558">
    <property type="entry name" value="DUF4283"/>
</dbReference>
<organism evidence="4 5">
    <name type="scientific">Acer yangbiense</name>
    <dbReference type="NCBI Taxonomy" id="1000413"/>
    <lineage>
        <taxon>Eukaryota</taxon>
        <taxon>Viridiplantae</taxon>
        <taxon>Streptophyta</taxon>
        <taxon>Embryophyta</taxon>
        <taxon>Tracheophyta</taxon>
        <taxon>Spermatophyta</taxon>
        <taxon>Magnoliopsida</taxon>
        <taxon>eudicotyledons</taxon>
        <taxon>Gunneridae</taxon>
        <taxon>Pentapetalae</taxon>
        <taxon>rosids</taxon>
        <taxon>malvids</taxon>
        <taxon>Sapindales</taxon>
        <taxon>Sapindaceae</taxon>
        <taxon>Hippocastanoideae</taxon>
        <taxon>Acereae</taxon>
        <taxon>Acer</taxon>
    </lineage>
</organism>
<keyword evidence="5" id="KW-1185">Reference proteome</keyword>
<dbReference type="PANTHER" id="PTHR47074">
    <property type="entry name" value="BNAC02G40300D PROTEIN"/>
    <property type="match status" value="1"/>
</dbReference>
<name>A0A5C7IP31_9ROSI</name>
<feature type="domain" description="RNase H type-1" evidence="2">
    <location>
        <begin position="572"/>
        <end position="663"/>
    </location>
</feature>
<reference evidence="5" key="1">
    <citation type="journal article" date="2019" name="Gigascience">
        <title>De novo genome assembly of the endangered Acer yangbiense, a plant species with extremely small populations endemic to Yunnan Province, China.</title>
        <authorList>
            <person name="Yang J."/>
            <person name="Wariss H.M."/>
            <person name="Tao L."/>
            <person name="Zhang R."/>
            <person name="Yun Q."/>
            <person name="Hollingsworth P."/>
            <person name="Dao Z."/>
            <person name="Luo G."/>
            <person name="Guo H."/>
            <person name="Ma Y."/>
            <person name="Sun W."/>
        </authorList>
    </citation>
    <scope>NUCLEOTIDE SEQUENCE [LARGE SCALE GENOMIC DNA]</scope>
    <source>
        <strain evidence="5">cv. Malutang</strain>
    </source>
</reference>
<feature type="region of interest" description="Disordered" evidence="1">
    <location>
        <begin position="200"/>
        <end position="260"/>
    </location>
</feature>
<accession>A0A5C7IP31</accession>
<feature type="region of interest" description="Disordered" evidence="1">
    <location>
        <begin position="368"/>
        <end position="440"/>
    </location>
</feature>
<feature type="compositionally biased region" description="Low complexity" evidence="1">
    <location>
        <begin position="369"/>
        <end position="383"/>
    </location>
</feature>
<dbReference type="PANTHER" id="PTHR47074:SF79">
    <property type="entry name" value="PUTATIVE-RELATED"/>
    <property type="match status" value="1"/>
</dbReference>
<dbReference type="Proteomes" id="UP000323000">
    <property type="component" value="Chromosome 2"/>
</dbReference>
<evidence type="ECO:0000259" key="2">
    <source>
        <dbReference type="Pfam" id="PF13456"/>
    </source>
</evidence>
<gene>
    <name evidence="4" type="ORF">EZV62_005171</name>
</gene>
<proteinExistence type="predicted"/>
<dbReference type="CDD" id="cd06222">
    <property type="entry name" value="RNase_H_like"/>
    <property type="match status" value="1"/>
</dbReference>
<dbReference type="OrthoDB" id="2789670at2759"/>
<feature type="domain" description="DUF4283" evidence="3">
    <location>
        <begin position="38"/>
        <end position="109"/>
    </location>
</feature>
<dbReference type="Pfam" id="PF13456">
    <property type="entry name" value="RVT_3"/>
    <property type="match status" value="1"/>
</dbReference>
<feature type="compositionally biased region" description="Basic and acidic residues" evidence="1">
    <location>
        <begin position="212"/>
        <end position="224"/>
    </location>
</feature>
<evidence type="ECO:0000313" key="4">
    <source>
        <dbReference type="EMBL" id="TXG70236.1"/>
    </source>
</evidence>
<dbReference type="InterPro" id="IPR002156">
    <property type="entry name" value="RNaseH_domain"/>
</dbReference>
<dbReference type="GO" id="GO:0004523">
    <property type="term" value="F:RNA-DNA hybrid ribonuclease activity"/>
    <property type="evidence" value="ECO:0007669"/>
    <property type="project" value="InterPro"/>
</dbReference>
<evidence type="ECO:0000256" key="1">
    <source>
        <dbReference type="SAM" id="MobiDB-lite"/>
    </source>
</evidence>
<dbReference type="Pfam" id="PF14111">
    <property type="entry name" value="DUF4283"/>
    <property type="match status" value="1"/>
</dbReference>
<feature type="compositionally biased region" description="Basic and acidic residues" evidence="1">
    <location>
        <begin position="428"/>
        <end position="440"/>
    </location>
</feature>
<dbReference type="AlphaFoldDB" id="A0A5C7IP31"/>
<protein>
    <recommendedName>
        <fullName evidence="6">DUF4283 domain-containing protein</fullName>
    </recommendedName>
</protein>
<comment type="caution">
    <text evidence="4">The sequence shown here is derived from an EMBL/GenBank/DDBJ whole genome shotgun (WGS) entry which is preliminary data.</text>
</comment>
<dbReference type="InterPro" id="IPR044730">
    <property type="entry name" value="RNase_H-like_dom_plant"/>
</dbReference>
<evidence type="ECO:0000313" key="5">
    <source>
        <dbReference type="Proteomes" id="UP000323000"/>
    </source>
</evidence>
<dbReference type="GO" id="GO:0003676">
    <property type="term" value="F:nucleic acid binding"/>
    <property type="evidence" value="ECO:0007669"/>
    <property type="project" value="InterPro"/>
</dbReference>
<dbReference type="EMBL" id="VAHF01000002">
    <property type="protein sequence ID" value="TXG70236.1"/>
    <property type="molecule type" value="Genomic_DNA"/>
</dbReference>
<dbReference type="InterPro" id="IPR052929">
    <property type="entry name" value="RNase_H-like_EbsB-rel"/>
</dbReference>